<keyword evidence="6 8" id="KW-1133">Transmembrane helix</keyword>
<dbReference type="AlphaFoldDB" id="A0A4R7D0U1"/>
<sequence>MTKLYYLKNKTNVIHIVTLYFILLVATAASLLIGVKSILPNSVTLLKHSDLQILIISRIPRTVTLILTGAGLSICGIILQQLSHNKFISPTTSGTLDSAKLGILFSLFLFPQYSVFTKLLFSVLFCFGFTLLFIFSITKLANRNTVLIPILGIMFGYTLNSISNLFGVELNIVQNMESWMVGNFTKTLQGQYEIIYLMLPLFVICYLYARKFTIASMGRDFSTSLGINYQMVVIIGLILTSIMVSTTILTVGSLPFIDLIIPNIVAFIHGDNVRKNLPFTACYGALALLICDIVGRLVIYPYEIPVSMIVGSLGAVIFLIILTNRNR</sequence>
<feature type="transmembrane region" description="Helical" evidence="8">
    <location>
        <begin position="248"/>
        <end position="268"/>
    </location>
</feature>
<dbReference type="PANTHER" id="PTHR30472:SF27">
    <property type="entry name" value="PETROBACTIN IMPORT SYSTEM PERMEASE PROTEIN YCLN"/>
    <property type="match status" value="1"/>
</dbReference>
<comment type="caution">
    <text evidence="9">The sequence shown here is derived from an EMBL/GenBank/DDBJ whole genome shotgun (WGS) entry which is preliminary data.</text>
</comment>
<dbReference type="Gene3D" id="1.10.3470.10">
    <property type="entry name" value="ABC transporter involved in vitamin B12 uptake, BtuC"/>
    <property type="match status" value="1"/>
</dbReference>
<proteinExistence type="inferred from homology"/>
<feature type="transmembrane region" description="Helical" evidence="8">
    <location>
        <begin position="304"/>
        <end position="322"/>
    </location>
</feature>
<evidence type="ECO:0000256" key="5">
    <source>
        <dbReference type="ARBA" id="ARBA00022692"/>
    </source>
</evidence>
<dbReference type="InterPro" id="IPR037294">
    <property type="entry name" value="ABC_BtuC-like"/>
</dbReference>
<gene>
    <name evidence="9" type="ORF">B0I21_105227</name>
</gene>
<feature type="transmembrane region" description="Helical" evidence="8">
    <location>
        <begin position="188"/>
        <end position="209"/>
    </location>
</feature>
<comment type="similarity">
    <text evidence="2">Belongs to the binding-protein-dependent transport system permease family. FecCD subfamily.</text>
</comment>
<comment type="subcellular location">
    <subcellularLocation>
        <location evidence="1">Cell membrane</location>
        <topology evidence="1">Multi-pass membrane protein</topology>
    </subcellularLocation>
</comment>
<accession>A0A4R7D0U1</accession>
<feature type="transmembrane region" description="Helical" evidence="8">
    <location>
        <begin position="280"/>
        <end position="298"/>
    </location>
</feature>
<dbReference type="GO" id="GO:0022857">
    <property type="term" value="F:transmembrane transporter activity"/>
    <property type="evidence" value="ECO:0007669"/>
    <property type="project" value="InterPro"/>
</dbReference>
<feature type="transmembrane region" description="Helical" evidence="8">
    <location>
        <begin position="116"/>
        <end position="135"/>
    </location>
</feature>
<dbReference type="PANTHER" id="PTHR30472">
    <property type="entry name" value="FERRIC ENTEROBACTIN TRANSPORT SYSTEM PERMEASE PROTEIN"/>
    <property type="match status" value="1"/>
</dbReference>
<dbReference type="EMBL" id="SNZV01000005">
    <property type="protein sequence ID" value="TDS13094.1"/>
    <property type="molecule type" value="Genomic_DNA"/>
</dbReference>
<dbReference type="RefSeq" id="WP_243836060.1">
    <property type="nucleotide sequence ID" value="NZ_SNZV01000005.1"/>
</dbReference>
<keyword evidence="3" id="KW-0813">Transport</keyword>
<dbReference type="SUPFAM" id="SSF81345">
    <property type="entry name" value="ABC transporter involved in vitamin B12 uptake, BtuC"/>
    <property type="match status" value="1"/>
</dbReference>
<evidence type="ECO:0000256" key="6">
    <source>
        <dbReference type="ARBA" id="ARBA00022989"/>
    </source>
</evidence>
<dbReference type="InterPro" id="IPR000522">
    <property type="entry name" value="ABC_transptr_permease_BtuC"/>
</dbReference>
<dbReference type="GO" id="GO:0005886">
    <property type="term" value="C:plasma membrane"/>
    <property type="evidence" value="ECO:0007669"/>
    <property type="project" value="UniProtKB-SubCell"/>
</dbReference>
<keyword evidence="5 8" id="KW-0812">Transmembrane</keyword>
<organism evidence="9 10">
    <name type="scientific">Sphingobacterium paludis</name>
    <dbReference type="NCBI Taxonomy" id="1476465"/>
    <lineage>
        <taxon>Bacteria</taxon>
        <taxon>Pseudomonadati</taxon>
        <taxon>Bacteroidota</taxon>
        <taxon>Sphingobacteriia</taxon>
        <taxon>Sphingobacteriales</taxon>
        <taxon>Sphingobacteriaceae</taxon>
        <taxon>Sphingobacterium</taxon>
    </lineage>
</organism>
<evidence type="ECO:0000256" key="3">
    <source>
        <dbReference type="ARBA" id="ARBA00022448"/>
    </source>
</evidence>
<evidence type="ECO:0000313" key="9">
    <source>
        <dbReference type="EMBL" id="TDS13094.1"/>
    </source>
</evidence>
<evidence type="ECO:0000256" key="2">
    <source>
        <dbReference type="ARBA" id="ARBA00007935"/>
    </source>
</evidence>
<reference evidence="9 10" key="1">
    <citation type="submission" date="2019-03" db="EMBL/GenBank/DDBJ databases">
        <title>Genomic Encyclopedia of Type Strains, Phase III (KMG-III): the genomes of soil and plant-associated and newly described type strains.</title>
        <authorList>
            <person name="Whitman W."/>
        </authorList>
    </citation>
    <scope>NUCLEOTIDE SEQUENCE [LARGE SCALE GENOMIC DNA]</scope>
    <source>
        <strain evidence="9 10">CGMCC 1.12801</strain>
    </source>
</reference>
<evidence type="ECO:0000256" key="4">
    <source>
        <dbReference type="ARBA" id="ARBA00022475"/>
    </source>
</evidence>
<keyword evidence="7 8" id="KW-0472">Membrane</keyword>
<evidence type="ECO:0000313" key="10">
    <source>
        <dbReference type="Proteomes" id="UP000294752"/>
    </source>
</evidence>
<feature type="transmembrane region" description="Helical" evidence="8">
    <location>
        <begin position="12"/>
        <end position="39"/>
    </location>
</feature>
<name>A0A4R7D0U1_9SPHI</name>
<dbReference type="Proteomes" id="UP000294752">
    <property type="component" value="Unassembled WGS sequence"/>
</dbReference>
<keyword evidence="4" id="KW-1003">Cell membrane</keyword>
<protein>
    <submittedName>
        <fullName evidence="9">Iron complex transport system permease protein</fullName>
    </submittedName>
</protein>
<dbReference type="GO" id="GO:0033214">
    <property type="term" value="P:siderophore-iron import into cell"/>
    <property type="evidence" value="ECO:0007669"/>
    <property type="project" value="TreeGrafter"/>
</dbReference>
<dbReference type="CDD" id="cd06550">
    <property type="entry name" value="TM_ABC_iron-siderophores_like"/>
    <property type="match status" value="1"/>
</dbReference>
<evidence type="ECO:0000256" key="8">
    <source>
        <dbReference type="SAM" id="Phobius"/>
    </source>
</evidence>
<feature type="transmembrane region" description="Helical" evidence="8">
    <location>
        <begin position="221"/>
        <end position="242"/>
    </location>
</feature>
<keyword evidence="10" id="KW-1185">Reference proteome</keyword>
<evidence type="ECO:0000256" key="7">
    <source>
        <dbReference type="ARBA" id="ARBA00023136"/>
    </source>
</evidence>
<dbReference type="Pfam" id="PF01032">
    <property type="entry name" value="FecCD"/>
    <property type="match status" value="1"/>
</dbReference>
<feature type="transmembrane region" description="Helical" evidence="8">
    <location>
        <begin position="147"/>
        <end position="168"/>
    </location>
</feature>
<evidence type="ECO:0000256" key="1">
    <source>
        <dbReference type="ARBA" id="ARBA00004651"/>
    </source>
</evidence>